<dbReference type="SMART" id="SM00387">
    <property type="entry name" value="HATPase_c"/>
    <property type="match status" value="1"/>
</dbReference>
<evidence type="ECO:0000256" key="10">
    <source>
        <dbReference type="SAM" id="Phobius"/>
    </source>
</evidence>
<feature type="transmembrane region" description="Helical" evidence="10">
    <location>
        <begin position="13"/>
        <end position="35"/>
    </location>
</feature>
<protein>
    <recommendedName>
        <fullName evidence="3">histidine kinase</fullName>
        <ecNumber evidence="3">2.7.13.3</ecNumber>
    </recommendedName>
</protein>
<evidence type="ECO:0000256" key="2">
    <source>
        <dbReference type="ARBA" id="ARBA00004370"/>
    </source>
</evidence>
<comment type="caution">
    <text evidence="12">The sequence shown here is derived from an EMBL/GenBank/DDBJ whole genome shotgun (WGS) entry which is preliminary data.</text>
</comment>
<keyword evidence="13" id="KW-1185">Reference proteome</keyword>
<dbReference type="PROSITE" id="PS50109">
    <property type="entry name" value="HIS_KIN"/>
    <property type="match status" value="1"/>
</dbReference>
<feature type="domain" description="Histidine kinase" evidence="11">
    <location>
        <begin position="243"/>
        <end position="451"/>
    </location>
</feature>
<dbReference type="InterPro" id="IPR003594">
    <property type="entry name" value="HATPase_dom"/>
</dbReference>
<evidence type="ECO:0000256" key="6">
    <source>
        <dbReference type="ARBA" id="ARBA00022692"/>
    </source>
</evidence>
<keyword evidence="4" id="KW-0597">Phosphoprotein</keyword>
<name>A0ABR6NC31_9SPHN</name>
<gene>
    <name evidence="12" type="ORF">HNP60_000191</name>
</gene>
<dbReference type="Gene3D" id="1.10.287.130">
    <property type="match status" value="1"/>
</dbReference>
<dbReference type="PANTHER" id="PTHR45436:SF8">
    <property type="entry name" value="HISTIDINE KINASE"/>
    <property type="match status" value="1"/>
</dbReference>
<dbReference type="InterPro" id="IPR036097">
    <property type="entry name" value="HisK_dim/P_sf"/>
</dbReference>
<dbReference type="SUPFAM" id="SSF55874">
    <property type="entry name" value="ATPase domain of HSP90 chaperone/DNA topoisomerase II/histidine kinase"/>
    <property type="match status" value="1"/>
</dbReference>
<dbReference type="PRINTS" id="PR00344">
    <property type="entry name" value="BCTRLSENSOR"/>
</dbReference>
<dbReference type="PANTHER" id="PTHR45436">
    <property type="entry name" value="SENSOR HISTIDINE KINASE YKOH"/>
    <property type="match status" value="1"/>
</dbReference>
<evidence type="ECO:0000256" key="7">
    <source>
        <dbReference type="ARBA" id="ARBA00022777"/>
    </source>
</evidence>
<evidence type="ECO:0000256" key="1">
    <source>
        <dbReference type="ARBA" id="ARBA00000085"/>
    </source>
</evidence>
<dbReference type="RefSeq" id="WP_184149074.1">
    <property type="nucleotide sequence ID" value="NZ_JACHKA010000001.1"/>
</dbReference>
<keyword evidence="8 10" id="KW-1133">Transmembrane helix</keyword>
<evidence type="ECO:0000256" key="3">
    <source>
        <dbReference type="ARBA" id="ARBA00012438"/>
    </source>
</evidence>
<keyword evidence="7 12" id="KW-0418">Kinase</keyword>
<organism evidence="12 13">
    <name type="scientific">Sphingobium lignivorans</name>
    <dbReference type="NCBI Taxonomy" id="2735886"/>
    <lineage>
        <taxon>Bacteria</taxon>
        <taxon>Pseudomonadati</taxon>
        <taxon>Pseudomonadota</taxon>
        <taxon>Alphaproteobacteria</taxon>
        <taxon>Sphingomonadales</taxon>
        <taxon>Sphingomonadaceae</taxon>
        <taxon>Sphingobium</taxon>
    </lineage>
</organism>
<dbReference type="EMBL" id="JACHKA010000001">
    <property type="protein sequence ID" value="MBB5984217.1"/>
    <property type="molecule type" value="Genomic_DNA"/>
</dbReference>
<dbReference type="CDD" id="cd00075">
    <property type="entry name" value="HATPase"/>
    <property type="match status" value="1"/>
</dbReference>
<sequence>MRPEAGARRRGSIVWRVAAASLLIAGLAVTLLFAASWSTLRRGTSEALAATVTTDIAGLIDIHASGGERELLRRVADRKDVVSLEGRRPHYLVARANGTPLAGDIRVWPPLSAALSEQGYVTLAGGTPVYARAAKLGPDLQLLVAREYAQDRETMRRLTHIFLAVGAAIVLGVGAVAMLTARGLARRIDHVNANLRAAAEGYPAALESPGTPRDEIDELALQGARLLARQARLVRVQKHVSDHVAHEIRTPLMHLDARLAAALQERSEPGGSGTLTRSRADIRTIVAMLDSLLDIASNEGRRGDLAGLSELDLSALLTDVAALYEGSVEEAGLALETAIEPGVTMLAERMQIVRLVSNLLDNAIKYVPAGGTVRLALTHGPRIIIADDGPGIPPEDRARIFERFARSAGQVSQPGHGLGLALARAIAQRHGLVLRLDETARGACFVAEPET</sequence>
<dbReference type="Gene3D" id="3.30.565.10">
    <property type="entry name" value="Histidine kinase-like ATPase, C-terminal domain"/>
    <property type="match status" value="1"/>
</dbReference>
<dbReference type="Proteomes" id="UP001138540">
    <property type="component" value="Unassembled WGS sequence"/>
</dbReference>
<keyword evidence="9 10" id="KW-0472">Membrane</keyword>
<dbReference type="EC" id="2.7.13.3" evidence="3"/>
<evidence type="ECO:0000256" key="8">
    <source>
        <dbReference type="ARBA" id="ARBA00022989"/>
    </source>
</evidence>
<reference evidence="12 13" key="1">
    <citation type="submission" date="2020-08" db="EMBL/GenBank/DDBJ databases">
        <title>Exploring microbial biodiversity for novel pathways involved in the catabolism of aromatic compounds derived from lignin.</title>
        <authorList>
            <person name="Elkins J."/>
        </authorList>
    </citation>
    <scope>NUCLEOTIDE SEQUENCE [LARGE SCALE GENOMIC DNA]</scope>
    <source>
        <strain evidence="12 13">B1D3A</strain>
    </source>
</reference>
<feature type="transmembrane region" description="Helical" evidence="10">
    <location>
        <begin position="161"/>
        <end position="181"/>
    </location>
</feature>
<evidence type="ECO:0000259" key="11">
    <source>
        <dbReference type="PROSITE" id="PS50109"/>
    </source>
</evidence>
<dbReference type="InterPro" id="IPR050428">
    <property type="entry name" value="TCS_sensor_his_kinase"/>
</dbReference>
<dbReference type="SUPFAM" id="SSF47384">
    <property type="entry name" value="Homodimeric domain of signal transducing histidine kinase"/>
    <property type="match status" value="1"/>
</dbReference>
<dbReference type="InterPro" id="IPR036890">
    <property type="entry name" value="HATPase_C_sf"/>
</dbReference>
<dbReference type="InterPro" id="IPR005467">
    <property type="entry name" value="His_kinase_dom"/>
</dbReference>
<keyword evidence="5" id="KW-0808">Transferase</keyword>
<evidence type="ECO:0000256" key="9">
    <source>
        <dbReference type="ARBA" id="ARBA00023136"/>
    </source>
</evidence>
<dbReference type="Pfam" id="PF02518">
    <property type="entry name" value="HATPase_c"/>
    <property type="match status" value="1"/>
</dbReference>
<evidence type="ECO:0000256" key="4">
    <source>
        <dbReference type="ARBA" id="ARBA00022553"/>
    </source>
</evidence>
<comment type="catalytic activity">
    <reaction evidence="1">
        <text>ATP + protein L-histidine = ADP + protein N-phospho-L-histidine.</text>
        <dbReference type="EC" id="2.7.13.3"/>
    </reaction>
</comment>
<evidence type="ECO:0000256" key="5">
    <source>
        <dbReference type="ARBA" id="ARBA00022679"/>
    </source>
</evidence>
<evidence type="ECO:0000313" key="12">
    <source>
        <dbReference type="EMBL" id="MBB5984217.1"/>
    </source>
</evidence>
<proteinExistence type="predicted"/>
<evidence type="ECO:0000313" key="13">
    <source>
        <dbReference type="Proteomes" id="UP001138540"/>
    </source>
</evidence>
<dbReference type="InterPro" id="IPR004358">
    <property type="entry name" value="Sig_transdc_His_kin-like_C"/>
</dbReference>
<dbReference type="GO" id="GO:0016301">
    <property type="term" value="F:kinase activity"/>
    <property type="evidence" value="ECO:0007669"/>
    <property type="project" value="UniProtKB-KW"/>
</dbReference>
<keyword evidence="6 10" id="KW-0812">Transmembrane</keyword>
<accession>A0ABR6NC31</accession>
<comment type="subcellular location">
    <subcellularLocation>
        <location evidence="2">Membrane</location>
    </subcellularLocation>
</comment>